<evidence type="ECO:0000313" key="2">
    <source>
        <dbReference type="EMBL" id="GIO29791.1"/>
    </source>
</evidence>
<gene>
    <name evidence="2" type="ORF">J2TS6_09320</name>
</gene>
<evidence type="ECO:0000313" key="3">
    <source>
        <dbReference type="Proteomes" id="UP000679779"/>
    </source>
</evidence>
<sequence>MEGMLETRLPGDRILLRPVRENELDAYFGLLEEPEAMRLTGTQERFTKENAAAWLQKISRVHEDRVDLMIALNETDELIGEVVLNEIDRANRCANIRIMISARHNDQGYGSEAMRLMLRHGFEDLKLHRIELGVYAFNPRAVHVYEKLGFCREGVKRDALFLEGRFHDMILMALLEEEFRARS</sequence>
<dbReference type="RefSeq" id="WP_160037556.1">
    <property type="nucleotide sequence ID" value="NZ_BORQ01000001.1"/>
</dbReference>
<feature type="domain" description="N-acetyltransferase" evidence="1">
    <location>
        <begin position="14"/>
        <end position="177"/>
    </location>
</feature>
<evidence type="ECO:0000259" key="1">
    <source>
        <dbReference type="PROSITE" id="PS51186"/>
    </source>
</evidence>
<dbReference type="GO" id="GO:0016747">
    <property type="term" value="F:acyltransferase activity, transferring groups other than amino-acyl groups"/>
    <property type="evidence" value="ECO:0007669"/>
    <property type="project" value="InterPro"/>
</dbReference>
<name>A0A919XCS8_9BACL</name>
<reference evidence="2" key="1">
    <citation type="submission" date="2021-03" db="EMBL/GenBank/DDBJ databases">
        <title>Antimicrobial resistance genes in bacteria isolated from Japanese honey, and their potential for conferring macrolide and lincosamide resistance in the American foulbrood pathogen Paenibacillus larvae.</title>
        <authorList>
            <person name="Okamoto M."/>
            <person name="Kumagai M."/>
            <person name="Kanamori H."/>
            <person name="Takamatsu D."/>
        </authorList>
    </citation>
    <scope>NUCLEOTIDE SEQUENCE</scope>
    <source>
        <strain evidence="2">J2TS6</strain>
    </source>
</reference>
<dbReference type="InterPro" id="IPR000182">
    <property type="entry name" value="GNAT_dom"/>
</dbReference>
<accession>A0A919XCS8</accession>
<proteinExistence type="predicted"/>
<dbReference type="Proteomes" id="UP000679779">
    <property type="component" value="Unassembled WGS sequence"/>
</dbReference>
<protein>
    <submittedName>
        <fullName evidence="2">Acetyltransferase</fullName>
    </submittedName>
</protein>
<dbReference type="PANTHER" id="PTHR43415:SF3">
    <property type="entry name" value="GNAT-FAMILY ACETYLTRANSFERASE"/>
    <property type="match status" value="1"/>
</dbReference>
<keyword evidence="3" id="KW-1185">Reference proteome</keyword>
<comment type="caution">
    <text evidence="2">The sequence shown here is derived from an EMBL/GenBank/DDBJ whole genome shotgun (WGS) entry which is preliminary data.</text>
</comment>
<dbReference type="InterPro" id="IPR016181">
    <property type="entry name" value="Acyl_CoA_acyltransferase"/>
</dbReference>
<dbReference type="PANTHER" id="PTHR43415">
    <property type="entry name" value="SPERMIDINE N(1)-ACETYLTRANSFERASE"/>
    <property type="match status" value="1"/>
</dbReference>
<dbReference type="AlphaFoldDB" id="A0A919XCS8"/>
<dbReference type="Pfam" id="PF13302">
    <property type="entry name" value="Acetyltransf_3"/>
    <property type="match status" value="1"/>
</dbReference>
<dbReference type="PROSITE" id="PS51186">
    <property type="entry name" value="GNAT"/>
    <property type="match status" value="1"/>
</dbReference>
<dbReference type="EMBL" id="BORQ01000001">
    <property type="protein sequence ID" value="GIO29791.1"/>
    <property type="molecule type" value="Genomic_DNA"/>
</dbReference>
<dbReference type="Gene3D" id="3.40.630.30">
    <property type="match status" value="1"/>
</dbReference>
<organism evidence="2 3">
    <name type="scientific">Paenibacillus albilobatus</name>
    <dbReference type="NCBI Taxonomy" id="2716884"/>
    <lineage>
        <taxon>Bacteria</taxon>
        <taxon>Bacillati</taxon>
        <taxon>Bacillota</taxon>
        <taxon>Bacilli</taxon>
        <taxon>Bacillales</taxon>
        <taxon>Paenibacillaceae</taxon>
        <taxon>Paenibacillus</taxon>
    </lineage>
</organism>
<dbReference type="SUPFAM" id="SSF55729">
    <property type="entry name" value="Acyl-CoA N-acyltransferases (Nat)"/>
    <property type="match status" value="1"/>
</dbReference>